<protein>
    <submittedName>
        <fullName evidence="1">DUF664 domain-containing protein</fullName>
    </submittedName>
</protein>
<reference evidence="1 2" key="1">
    <citation type="submission" date="2019-06" db="EMBL/GenBank/DDBJ databases">
        <authorList>
            <person name="Teng J.L.L."/>
            <person name="Lee H.H."/>
            <person name="Lau S.K.P."/>
            <person name="Woo P.C.Y."/>
        </authorList>
    </citation>
    <scope>NUCLEOTIDE SEQUENCE [LARGE SCALE GENOMIC DNA]</scope>
    <source>
        <strain evidence="1 2">HKU70</strain>
    </source>
</reference>
<dbReference type="SUPFAM" id="SSF109854">
    <property type="entry name" value="DinB/YfiT-like putative metalloenzymes"/>
    <property type="match status" value="1"/>
</dbReference>
<evidence type="ECO:0000313" key="2">
    <source>
        <dbReference type="Proteomes" id="UP000319792"/>
    </source>
</evidence>
<evidence type="ECO:0000313" key="1">
    <source>
        <dbReference type="EMBL" id="TWS24780.1"/>
    </source>
</evidence>
<dbReference type="InterPro" id="IPR034660">
    <property type="entry name" value="DinB/YfiT-like"/>
</dbReference>
<dbReference type="AlphaFoldDB" id="A0A5C5RQ24"/>
<name>A0A5C5RQ24_9ACTN</name>
<accession>A0A5C5RQ24</accession>
<dbReference type="OrthoDB" id="4807647at2"/>
<proteinExistence type="predicted"/>
<reference evidence="1 2" key="2">
    <citation type="submission" date="2019-08" db="EMBL/GenBank/DDBJ databases">
        <title>Tsukamurella conjunctivitidis sp. nov., Tsukamurella assacharolytica sp. nov. and Tsukamurella sputae sp. nov. isolated from patients with conjunctivitis, bacteraemia (lymphoma) and respiratory infection (sputum) in Hong Kong.</title>
        <authorList>
            <person name="Fok K.M.N."/>
            <person name="Fong J.Y.H."/>
        </authorList>
    </citation>
    <scope>NUCLEOTIDE SEQUENCE [LARGE SCALE GENOMIC DNA]</scope>
    <source>
        <strain evidence="1 2">HKU70</strain>
    </source>
</reference>
<sequence length="157" mass="16540">MGAAEGQIAAFLDVAAETLDTIERVLADLDDATVNAVPDAPGVNSVFALVTHVGGALGYWGGSLMAGEDIPRDRSAEFHATGTVDEARAIVTRLRADLPRWAAVAAVGIRNPAATGTTRSNAAVATPEWVLTHMLRELTQHTGHMEICRDLVAQRAD</sequence>
<dbReference type="Pfam" id="PF04978">
    <property type="entry name" value="MST"/>
    <property type="match status" value="1"/>
</dbReference>
<comment type="caution">
    <text evidence="1">The sequence shown here is derived from an EMBL/GenBank/DDBJ whole genome shotgun (WGS) entry which is preliminary data.</text>
</comment>
<keyword evidence="2" id="KW-1185">Reference proteome</keyword>
<gene>
    <name evidence="1" type="ORF">FK268_05910</name>
</gene>
<dbReference type="Proteomes" id="UP000319792">
    <property type="component" value="Unassembled WGS sequence"/>
</dbReference>
<dbReference type="InterPro" id="IPR007061">
    <property type="entry name" value="MST-like"/>
</dbReference>
<dbReference type="Gene3D" id="1.20.120.450">
    <property type="entry name" value="dinb family like domain"/>
    <property type="match status" value="1"/>
</dbReference>
<dbReference type="RefSeq" id="WP_146432185.1">
    <property type="nucleotide sequence ID" value="NZ_VIGV01000002.1"/>
</dbReference>
<organism evidence="1 2">
    <name type="scientific">Tsukamurella sputi</name>
    <dbReference type="NCBI Taxonomy" id="2591848"/>
    <lineage>
        <taxon>Bacteria</taxon>
        <taxon>Bacillati</taxon>
        <taxon>Actinomycetota</taxon>
        <taxon>Actinomycetes</taxon>
        <taxon>Mycobacteriales</taxon>
        <taxon>Tsukamurellaceae</taxon>
        <taxon>Tsukamurella</taxon>
    </lineage>
</organism>
<dbReference type="EMBL" id="VIGV01000002">
    <property type="protein sequence ID" value="TWS24780.1"/>
    <property type="molecule type" value="Genomic_DNA"/>
</dbReference>